<dbReference type="EMBL" id="OZ019904">
    <property type="protein sequence ID" value="CAK9198349.1"/>
    <property type="molecule type" value="Genomic_DNA"/>
</dbReference>
<proteinExistence type="predicted"/>
<evidence type="ECO:0000313" key="2">
    <source>
        <dbReference type="Proteomes" id="UP001497512"/>
    </source>
</evidence>
<gene>
    <name evidence="1" type="ORF">CSSPTR1EN2_LOCUS4392</name>
</gene>
<keyword evidence="2" id="KW-1185">Reference proteome</keyword>
<sequence>MSSNIITRQEFEYPVVLAQRRFQFMYGIAHGLSYLFDPRHIGDKLLADSRSSLEEVLINSFDDDVTPIDDCHKDKLYIQFTAYFIFTTKERQANSFRYQMLSKGSKTVL</sequence>
<accession>A0ABP0TKJ9</accession>
<organism evidence="1 2">
    <name type="scientific">Sphagnum troendelagicum</name>
    <dbReference type="NCBI Taxonomy" id="128251"/>
    <lineage>
        <taxon>Eukaryota</taxon>
        <taxon>Viridiplantae</taxon>
        <taxon>Streptophyta</taxon>
        <taxon>Embryophyta</taxon>
        <taxon>Bryophyta</taxon>
        <taxon>Sphagnophytina</taxon>
        <taxon>Sphagnopsida</taxon>
        <taxon>Sphagnales</taxon>
        <taxon>Sphagnaceae</taxon>
        <taxon>Sphagnum</taxon>
    </lineage>
</organism>
<dbReference type="Proteomes" id="UP001497512">
    <property type="component" value="Chromosome 12"/>
</dbReference>
<name>A0ABP0TKJ9_9BRYO</name>
<reference evidence="1" key="1">
    <citation type="submission" date="2024-02" db="EMBL/GenBank/DDBJ databases">
        <authorList>
            <consortium name="ELIXIR-Norway"/>
            <consortium name="Elixir Norway"/>
        </authorList>
    </citation>
    <scope>NUCLEOTIDE SEQUENCE</scope>
</reference>
<evidence type="ECO:0000313" key="1">
    <source>
        <dbReference type="EMBL" id="CAK9198349.1"/>
    </source>
</evidence>
<protein>
    <submittedName>
        <fullName evidence="1">Uncharacterized protein</fullName>
    </submittedName>
</protein>